<accession>A0ABC9NLK4</accession>
<gene>
    <name evidence="1" type="ORF">ESCAB7627_3601</name>
</gene>
<evidence type="ECO:0000313" key="1">
    <source>
        <dbReference type="EMBL" id="EDS91133.1"/>
    </source>
</evidence>
<name>A0ABC9NLK4_ESCAT</name>
<organism evidence="1 2">
    <name type="scientific">Escherichia albertii (strain TW07627)</name>
    <dbReference type="NCBI Taxonomy" id="502347"/>
    <lineage>
        <taxon>Bacteria</taxon>
        <taxon>Pseudomonadati</taxon>
        <taxon>Pseudomonadota</taxon>
        <taxon>Gammaproteobacteria</taxon>
        <taxon>Enterobacterales</taxon>
        <taxon>Enterobacteriaceae</taxon>
        <taxon>Escherichia</taxon>
    </lineage>
</organism>
<protein>
    <submittedName>
        <fullName evidence="1">Uncharacterized protein</fullName>
    </submittedName>
</protein>
<reference evidence="1 2" key="1">
    <citation type="submission" date="2008-02" db="EMBL/GenBank/DDBJ databases">
        <title>Annotation of Escherichia albertii TW07627.</title>
        <authorList>
            <person name="Sutton G."/>
            <person name="Whittam T.S."/>
            <person name="Sebastian Y."/>
        </authorList>
    </citation>
    <scope>NUCLEOTIDE SEQUENCE [LARGE SCALE GENOMIC DNA]</scope>
    <source>
        <strain evidence="1 2">TW07627</strain>
    </source>
</reference>
<proteinExistence type="predicted"/>
<evidence type="ECO:0000313" key="2">
    <source>
        <dbReference type="Proteomes" id="UP000003042"/>
    </source>
</evidence>
<sequence length="49" mass="5865">MNPSILAHFGQNREKFFQQMLNQPRVYPVNSTLYLTIQTYGRKDAWFIT</sequence>
<dbReference type="AlphaFoldDB" id="A0ABC9NLK4"/>
<dbReference type="EMBL" id="ABKX01000008">
    <property type="protein sequence ID" value="EDS91133.1"/>
    <property type="molecule type" value="Genomic_DNA"/>
</dbReference>
<comment type="caution">
    <text evidence="1">The sequence shown here is derived from an EMBL/GenBank/DDBJ whole genome shotgun (WGS) entry which is preliminary data.</text>
</comment>
<dbReference type="Proteomes" id="UP000003042">
    <property type="component" value="Unassembled WGS sequence"/>
</dbReference>